<keyword evidence="5" id="KW-0687">Ribonucleoprotein</keyword>
<accession>A0ABR1SWW2</accession>
<protein>
    <recommendedName>
        <fullName evidence="6">Small ribosomal subunit protein mS33</fullName>
    </recommendedName>
</protein>
<keyword evidence="9" id="KW-1185">Reference proteome</keyword>
<evidence type="ECO:0000256" key="4">
    <source>
        <dbReference type="ARBA" id="ARBA00023128"/>
    </source>
</evidence>
<evidence type="ECO:0000313" key="8">
    <source>
        <dbReference type="EMBL" id="KAK8038798.1"/>
    </source>
</evidence>
<sequence>MAVPRARLLSLMKAQCEIFSTTYNPDGIRMGNKILRQRLRGPSLAKYYPPKGPSLNELLKEFKHLELEGVNEEFEDWQEHIAGVRQRGKQPPKKKRTAPAGKQQYRSGAHQQC</sequence>
<gene>
    <name evidence="8" type="ORF">PG993_007209</name>
</gene>
<comment type="subcellular location">
    <subcellularLocation>
        <location evidence="1">Mitochondrion</location>
    </subcellularLocation>
</comment>
<evidence type="ECO:0000256" key="6">
    <source>
        <dbReference type="ARBA" id="ARBA00035132"/>
    </source>
</evidence>
<feature type="region of interest" description="Disordered" evidence="7">
    <location>
        <begin position="83"/>
        <end position="113"/>
    </location>
</feature>
<name>A0ABR1SWW2_9PEZI</name>
<dbReference type="Pfam" id="PF08293">
    <property type="entry name" value="MRP-S33"/>
    <property type="match status" value="1"/>
</dbReference>
<dbReference type="PANTHER" id="PTHR13362">
    <property type="entry name" value="MITOCHONDRIAL RIBOSOMAL PROTEIN S33"/>
    <property type="match status" value="1"/>
</dbReference>
<keyword evidence="4" id="KW-0496">Mitochondrion</keyword>
<dbReference type="PANTHER" id="PTHR13362:SF2">
    <property type="entry name" value="SMALL RIBOSOMAL SUBUNIT PROTEIN MS33"/>
    <property type="match status" value="1"/>
</dbReference>
<feature type="compositionally biased region" description="Basic residues" evidence="7">
    <location>
        <begin position="86"/>
        <end position="97"/>
    </location>
</feature>
<proteinExistence type="inferred from homology"/>
<reference evidence="8 9" key="1">
    <citation type="submission" date="2023-01" db="EMBL/GenBank/DDBJ databases">
        <title>Analysis of 21 Apiospora genomes using comparative genomics revels a genus with tremendous synthesis potential of carbohydrate active enzymes and secondary metabolites.</title>
        <authorList>
            <person name="Sorensen T."/>
        </authorList>
    </citation>
    <scope>NUCLEOTIDE SEQUENCE [LARGE SCALE GENOMIC DNA]</scope>
    <source>
        <strain evidence="8 9">CBS 33761</strain>
    </source>
</reference>
<evidence type="ECO:0000256" key="7">
    <source>
        <dbReference type="SAM" id="MobiDB-lite"/>
    </source>
</evidence>
<dbReference type="Proteomes" id="UP001444661">
    <property type="component" value="Unassembled WGS sequence"/>
</dbReference>
<feature type="compositionally biased region" description="Polar residues" evidence="7">
    <location>
        <begin position="104"/>
        <end position="113"/>
    </location>
</feature>
<evidence type="ECO:0000256" key="2">
    <source>
        <dbReference type="ARBA" id="ARBA00008970"/>
    </source>
</evidence>
<dbReference type="InterPro" id="IPR013219">
    <property type="entry name" value="Ribosomal_mS33"/>
</dbReference>
<evidence type="ECO:0000256" key="3">
    <source>
        <dbReference type="ARBA" id="ARBA00022980"/>
    </source>
</evidence>
<comment type="similarity">
    <text evidence="2">Belongs to the mitochondrion-specific ribosomal protein mS33 family.</text>
</comment>
<evidence type="ECO:0000256" key="1">
    <source>
        <dbReference type="ARBA" id="ARBA00004173"/>
    </source>
</evidence>
<organism evidence="8 9">
    <name type="scientific">Apiospora rasikravindrae</name>
    <dbReference type="NCBI Taxonomy" id="990691"/>
    <lineage>
        <taxon>Eukaryota</taxon>
        <taxon>Fungi</taxon>
        <taxon>Dikarya</taxon>
        <taxon>Ascomycota</taxon>
        <taxon>Pezizomycotina</taxon>
        <taxon>Sordariomycetes</taxon>
        <taxon>Xylariomycetidae</taxon>
        <taxon>Amphisphaeriales</taxon>
        <taxon>Apiosporaceae</taxon>
        <taxon>Apiospora</taxon>
    </lineage>
</organism>
<evidence type="ECO:0000256" key="5">
    <source>
        <dbReference type="ARBA" id="ARBA00023274"/>
    </source>
</evidence>
<comment type="caution">
    <text evidence="8">The sequence shown here is derived from an EMBL/GenBank/DDBJ whole genome shotgun (WGS) entry which is preliminary data.</text>
</comment>
<evidence type="ECO:0000313" key="9">
    <source>
        <dbReference type="Proteomes" id="UP001444661"/>
    </source>
</evidence>
<keyword evidence="3" id="KW-0689">Ribosomal protein</keyword>
<dbReference type="EMBL" id="JAQQWK010000006">
    <property type="protein sequence ID" value="KAK8038798.1"/>
    <property type="molecule type" value="Genomic_DNA"/>
</dbReference>